<proteinExistence type="predicted"/>
<dbReference type="Gene3D" id="2.160.10.10">
    <property type="entry name" value="Hexapeptide repeat proteins"/>
    <property type="match status" value="1"/>
</dbReference>
<reference evidence="1" key="1">
    <citation type="submission" date="2022-03" db="EMBL/GenBank/DDBJ databases">
        <title>Complete genome sequence of Caldinitratiruptor microaerophilus.</title>
        <authorList>
            <person name="Mukaiyama R."/>
            <person name="Nishiyama T."/>
            <person name="Ueda K."/>
        </authorList>
    </citation>
    <scope>NUCLEOTIDE SEQUENCE</scope>
    <source>
        <strain evidence="1">JCM 16183</strain>
    </source>
</reference>
<dbReference type="InterPro" id="IPR001451">
    <property type="entry name" value="Hexapep"/>
</dbReference>
<name>A0AA35CMX8_9FIRM</name>
<sequence length="177" mass="19250">MARRLTYHQNRGPYNSLQSWPRMVHPLRVVWNFLCIYAARYSPSLTLKNFLYRLTGMRVGRHVSVGLAAVFDIFFPQLITIEDNAVIGYNTVVLCHEFLVDGWRTGPVVIGEGAMIGANCTVLPGVVIGKGATVSAMSLVNRDVPPGAVVGGVPARPIRRADGADDPPSVRGGVEHI</sequence>
<dbReference type="CDD" id="cd04647">
    <property type="entry name" value="LbH_MAT_like"/>
    <property type="match status" value="1"/>
</dbReference>
<evidence type="ECO:0000313" key="2">
    <source>
        <dbReference type="Proteomes" id="UP001163687"/>
    </source>
</evidence>
<dbReference type="PANTHER" id="PTHR43300:SF6">
    <property type="entry name" value="ACETYLTRANSFERASE YVOF-RELATED"/>
    <property type="match status" value="1"/>
</dbReference>
<keyword evidence="1" id="KW-0808">Transferase</keyword>
<dbReference type="EMBL" id="AP025628">
    <property type="protein sequence ID" value="BDG61343.1"/>
    <property type="molecule type" value="Genomic_DNA"/>
</dbReference>
<organism evidence="1 2">
    <name type="scientific">Caldinitratiruptor microaerophilus</name>
    <dbReference type="NCBI Taxonomy" id="671077"/>
    <lineage>
        <taxon>Bacteria</taxon>
        <taxon>Bacillati</taxon>
        <taxon>Bacillota</taxon>
        <taxon>Clostridia</taxon>
        <taxon>Eubacteriales</taxon>
        <taxon>Symbiobacteriaceae</taxon>
        <taxon>Caldinitratiruptor</taxon>
    </lineage>
</organism>
<protein>
    <submittedName>
        <fullName evidence="1">Transferase</fullName>
    </submittedName>
</protein>
<keyword evidence="2" id="KW-1185">Reference proteome</keyword>
<dbReference type="PANTHER" id="PTHR43300">
    <property type="entry name" value="ACETYLTRANSFERASE"/>
    <property type="match status" value="1"/>
</dbReference>
<dbReference type="AlphaFoldDB" id="A0AA35CMX8"/>
<dbReference type="Pfam" id="PF00132">
    <property type="entry name" value="Hexapep"/>
    <property type="match status" value="1"/>
</dbReference>
<dbReference type="KEGG" id="cmic:caldi_24330"/>
<dbReference type="Proteomes" id="UP001163687">
    <property type="component" value="Chromosome"/>
</dbReference>
<evidence type="ECO:0000313" key="1">
    <source>
        <dbReference type="EMBL" id="BDG61343.1"/>
    </source>
</evidence>
<gene>
    <name evidence="1" type="ORF">caldi_24330</name>
</gene>
<dbReference type="GO" id="GO:0016740">
    <property type="term" value="F:transferase activity"/>
    <property type="evidence" value="ECO:0007669"/>
    <property type="project" value="UniProtKB-KW"/>
</dbReference>
<dbReference type="InterPro" id="IPR011004">
    <property type="entry name" value="Trimer_LpxA-like_sf"/>
</dbReference>
<dbReference type="InterPro" id="IPR050179">
    <property type="entry name" value="Trans_hexapeptide_repeat"/>
</dbReference>
<dbReference type="RefSeq" id="WP_264841998.1">
    <property type="nucleotide sequence ID" value="NZ_AP025628.1"/>
</dbReference>
<dbReference type="SUPFAM" id="SSF51161">
    <property type="entry name" value="Trimeric LpxA-like enzymes"/>
    <property type="match status" value="1"/>
</dbReference>
<accession>A0AA35CMX8</accession>